<reference evidence="5 6" key="1">
    <citation type="journal article" date="2024" name="Arch. Microbiol.">
        <title>Corallococcus caeni sp. nov., a novel myxobacterium isolated from activated sludge.</title>
        <authorList>
            <person name="Tomita S."/>
            <person name="Nakai R."/>
            <person name="Kuroda K."/>
            <person name="Kurashita H."/>
            <person name="Hatamoto M."/>
            <person name="Yamaguchi T."/>
            <person name="Narihiro T."/>
        </authorList>
    </citation>
    <scope>NUCLEOTIDE SEQUENCE [LARGE SCALE GENOMIC DNA]</scope>
    <source>
        <strain evidence="5 6">NO1</strain>
    </source>
</reference>
<evidence type="ECO:0000259" key="4">
    <source>
        <dbReference type="Pfam" id="PF26514"/>
    </source>
</evidence>
<feature type="transmembrane region" description="Helical" evidence="2">
    <location>
        <begin position="452"/>
        <end position="470"/>
    </location>
</feature>
<dbReference type="Gene3D" id="3.30.1370.130">
    <property type="match status" value="1"/>
</dbReference>
<name>A0ABQ6QQ34_9BACT</name>
<dbReference type="InterPro" id="IPR058486">
    <property type="entry name" value="DUF8173"/>
</dbReference>
<accession>A0ABQ6QQ34</accession>
<feature type="signal peptide" evidence="3">
    <location>
        <begin position="1"/>
        <end position="21"/>
    </location>
</feature>
<feature type="compositionally biased region" description="Pro residues" evidence="1">
    <location>
        <begin position="134"/>
        <end position="143"/>
    </location>
</feature>
<dbReference type="EMBL" id="BTTX01000002">
    <property type="protein sequence ID" value="GMU05806.1"/>
    <property type="molecule type" value="Genomic_DNA"/>
</dbReference>
<dbReference type="Pfam" id="PF26514">
    <property type="entry name" value="DUF8173"/>
    <property type="match status" value="1"/>
</dbReference>
<dbReference type="RefSeq" id="WP_338276690.1">
    <property type="nucleotide sequence ID" value="NZ_BTTX01000002.1"/>
</dbReference>
<keyword evidence="2" id="KW-0812">Transmembrane</keyword>
<evidence type="ECO:0000256" key="2">
    <source>
        <dbReference type="SAM" id="Phobius"/>
    </source>
</evidence>
<feature type="region of interest" description="Disordered" evidence="1">
    <location>
        <begin position="134"/>
        <end position="186"/>
    </location>
</feature>
<keyword evidence="2" id="KW-1133">Transmembrane helix</keyword>
<evidence type="ECO:0000313" key="5">
    <source>
        <dbReference type="EMBL" id="GMU05806.1"/>
    </source>
</evidence>
<evidence type="ECO:0000313" key="6">
    <source>
        <dbReference type="Proteomes" id="UP001342631"/>
    </source>
</evidence>
<feature type="transmembrane region" description="Helical" evidence="2">
    <location>
        <begin position="392"/>
        <end position="413"/>
    </location>
</feature>
<evidence type="ECO:0000256" key="3">
    <source>
        <dbReference type="SAM" id="SignalP"/>
    </source>
</evidence>
<feature type="domain" description="DUF8173" evidence="4">
    <location>
        <begin position="353"/>
        <end position="491"/>
    </location>
</feature>
<dbReference type="Proteomes" id="UP001342631">
    <property type="component" value="Unassembled WGS sequence"/>
</dbReference>
<keyword evidence="6" id="KW-1185">Reference proteome</keyword>
<proteinExistence type="predicted"/>
<sequence length="514" mass="54054">MKILPRLLLPTLLLGAPMALAEGAPAPSAPAAAAPVRTIDVSFRGSLRDALKTIAEKGGLNLVVTGDLDVPSEVRLRGISAEQALRTVARAYSLHLEQDGSIFTLRPLTAKEKESGAGPTATLPTPPVPPVIAATPPAPPAPAVDPNATPEELAQAREEARQAREDAREEARQAREEAMQAAKEEAEAAKERVREELRNFRDSFKHKKGKRGARDVVARGQTLEVKEGEAVESAVVYGGNLIVKGTVEDDAVAFGGNLEIHGHVEGDAHAFGGNVILGPDAQVEGDVSAFGGQVQKADGARVEGSLESFGGAGLGRMVAGEIKRGMQDVQNHNGPSEDSDDDGDHDSGGGLASFILQFALLFGLGFLGQMFFPARMKELGDEIRANPRRNAFVGFVGALALIPLTVVLCVTLVGIPVAFALLVASMLGTALGYAAIASELGTRLPVLRGRKTQAVVLALGLGLILLVSHIPVLGFLLNLFLIPLAFGSVIRTRFGYRGGRGMPEPIFPRSEHPV</sequence>
<feature type="transmembrane region" description="Helical" evidence="2">
    <location>
        <begin position="351"/>
        <end position="372"/>
    </location>
</feature>
<keyword evidence="2" id="KW-0472">Membrane</keyword>
<organism evidence="5 6">
    <name type="scientific">Corallococcus caeni</name>
    <dbReference type="NCBI Taxonomy" id="3082388"/>
    <lineage>
        <taxon>Bacteria</taxon>
        <taxon>Pseudomonadati</taxon>
        <taxon>Myxococcota</taxon>
        <taxon>Myxococcia</taxon>
        <taxon>Myxococcales</taxon>
        <taxon>Cystobacterineae</taxon>
        <taxon>Myxococcaceae</taxon>
        <taxon>Corallococcus</taxon>
    </lineage>
</organism>
<protein>
    <recommendedName>
        <fullName evidence="4">DUF8173 domain-containing protein</fullName>
    </recommendedName>
</protein>
<evidence type="ECO:0000256" key="1">
    <source>
        <dbReference type="SAM" id="MobiDB-lite"/>
    </source>
</evidence>
<feature type="compositionally biased region" description="Basic and acidic residues" evidence="1">
    <location>
        <begin position="154"/>
        <end position="186"/>
    </location>
</feature>
<feature type="chain" id="PRO_5045435816" description="DUF8173 domain-containing protein" evidence="3">
    <location>
        <begin position="22"/>
        <end position="514"/>
    </location>
</feature>
<comment type="caution">
    <text evidence="5">The sequence shown here is derived from an EMBL/GenBank/DDBJ whole genome shotgun (WGS) entry which is preliminary data.</text>
</comment>
<keyword evidence="3" id="KW-0732">Signal</keyword>
<feature type="compositionally biased region" description="Low complexity" evidence="1">
    <location>
        <begin position="144"/>
        <end position="153"/>
    </location>
</feature>
<gene>
    <name evidence="5" type="ORF">ASNO1_20590</name>
</gene>
<feature type="transmembrane region" description="Helical" evidence="2">
    <location>
        <begin position="419"/>
        <end position="440"/>
    </location>
</feature>